<feature type="domain" description="Alpha-galactosidase NEW3" evidence="2">
    <location>
        <begin position="269"/>
        <end position="344"/>
    </location>
</feature>
<dbReference type="InterPro" id="IPR013783">
    <property type="entry name" value="Ig-like_fold"/>
</dbReference>
<dbReference type="STRING" id="1393122.SAMN05660895_0192"/>
<evidence type="ECO:0000313" key="4">
    <source>
        <dbReference type="Proteomes" id="UP000199537"/>
    </source>
</evidence>
<evidence type="ECO:0000256" key="1">
    <source>
        <dbReference type="SAM" id="Phobius"/>
    </source>
</evidence>
<accession>A0A1I7MZQ5</accession>
<dbReference type="Pfam" id="PF10633">
    <property type="entry name" value="NPCBM_assoc"/>
    <property type="match status" value="1"/>
</dbReference>
<dbReference type="AlphaFoldDB" id="A0A1I7MZQ5"/>
<proteinExistence type="predicted"/>
<dbReference type="EMBL" id="FPCJ01000001">
    <property type="protein sequence ID" value="SFV27806.1"/>
    <property type="molecule type" value="Genomic_DNA"/>
</dbReference>
<keyword evidence="1" id="KW-1133">Transmembrane helix</keyword>
<feature type="transmembrane region" description="Helical" evidence="1">
    <location>
        <begin position="363"/>
        <end position="383"/>
    </location>
</feature>
<dbReference type="Proteomes" id="UP000199537">
    <property type="component" value="Unassembled WGS sequence"/>
</dbReference>
<evidence type="ECO:0000313" key="3">
    <source>
        <dbReference type="EMBL" id="SFV27806.1"/>
    </source>
</evidence>
<protein>
    <submittedName>
        <fullName evidence="3">NPCBM-associated, NEW3 domain of alpha-galactosidase</fullName>
    </submittedName>
</protein>
<organism evidence="3 4">
    <name type="scientific">Thermoflavifilum thermophilum</name>
    <dbReference type="NCBI Taxonomy" id="1393122"/>
    <lineage>
        <taxon>Bacteria</taxon>
        <taxon>Pseudomonadati</taxon>
        <taxon>Bacteroidota</taxon>
        <taxon>Chitinophagia</taxon>
        <taxon>Chitinophagales</taxon>
        <taxon>Chitinophagaceae</taxon>
        <taxon>Thermoflavifilum</taxon>
    </lineage>
</organism>
<reference evidence="4" key="1">
    <citation type="submission" date="2016-10" db="EMBL/GenBank/DDBJ databases">
        <authorList>
            <person name="Varghese N."/>
            <person name="Submissions S."/>
        </authorList>
    </citation>
    <scope>NUCLEOTIDE SEQUENCE [LARGE SCALE GENOMIC DNA]</scope>
    <source>
        <strain evidence="4">DSM 14807</strain>
    </source>
</reference>
<dbReference type="PANTHER" id="PTHR39198:SF1">
    <property type="entry name" value="ALPHA-GALACTOSIDASE NEW3 DOMAIN-CONTAINING PROTEIN"/>
    <property type="match status" value="1"/>
</dbReference>
<keyword evidence="4" id="KW-1185">Reference proteome</keyword>
<dbReference type="RefSeq" id="WP_092456454.1">
    <property type="nucleotide sequence ID" value="NZ_FPCJ01000001.1"/>
</dbReference>
<evidence type="ECO:0000259" key="2">
    <source>
        <dbReference type="Pfam" id="PF10633"/>
    </source>
</evidence>
<dbReference type="Gene3D" id="2.60.40.10">
    <property type="entry name" value="Immunoglobulins"/>
    <property type="match status" value="2"/>
</dbReference>
<gene>
    <name evidence="3" type="ORF">SAMN05660895_0192</name>
</gene>
<keyword evidence="1" id="KW-0812">Transmembrane</keyword>
<name>A0A1I7MZQ5_9BACT</name>
<sequence>MLAYVFYPIGILWMMMSGLKADTVAKATDTIHTRATIRLYTPYTKISVHPGQSITYNVDVTNNSKVTQNVDLWVTGLSPAWNYSLKSGSWDIRQIAVLPGQKESVTLQVTVPLRINKGAYRFYLHAGNGTTLPLTVIVAERGIYKTAFTTDQPNLEGAANSTFTFNTTLQNATADTQLYALNAEVPPGWDLAFKANGYKQVASILVNPNSTQNLTIEVHPPDQVPAGKYRIPVIASSGSTGAELDLEVVITGNYGMSLSTPSGLLSTDVTAGSEKSLKLTVTNTGSASLKKIQFSATTPTNWDVTFDPKTIDELPAGKTAEVKALIKSDKHAIAGDYLVTIRANTTETSAKADFRVTVKTPVLWGWLGILIILVALGSIYYLFRKYGRR</sequence>
<keyword evidence="1" id="KW-0472">Membrane</keyword>
<dbReference type="InterPro" id="IPR018905">
    <property type="entry name" value="A-galactase_NEW3"/>
</dbReference>
<dbReference type="PANTHER" id="PTHR39198">
    <property type="entry name" value="HYPOTHETICAL MEMBRANE PROTEIN, CONSERVED"/>
    <property type="match status" value="1"/>
</dbReference>
<dbReference type="OrthoDB" id="8631677at2"/>